<dbReference type="EMBL" id="CP011502">
    <property type="protein sequence ID" value="ALX03397.1"/>
    <property type="molecule type" value="Genomic_DNA"/>
</dbReference>
<evidence type="ECO:0000313" key="4">
    <source>
        <dbReference type="EMBL" id="ALX03397.1"/>
    </source>
</evidence>
<protein>
    <submittedName>
        <fullName evidence="4">ABC transporter substrate-binding protein</fullName>
    </submittedName>
</protein>
<name>A0A0U4CD81_9ACTN</name>
<keyword evidence="1" id="KW-0812">Transmembrane</keyword>
<keyword evidence="1" id="KW-1133">Transmembrane helix</keyword>
<dbReference type="InterPro" id="IPR003399">
    <property type="entry name" value="Mce/MlaD"/>
</dbReference>
<dbReference type="InterPro" id="IPR005693">
    <property type="entry name" value="Mce"/>
</dbReference>
<dbReference type="STRING" id="2041.AERYTH_01115"/>
<keyword evidence="1" id="KW-0472">Membrane</keyword>
<dbReference type="GO" id="GO:0005576">
    <property type="term" value="C:extracellular region"/>
    <property type="evidence" value="ECO:0007669"/>
    <property type="project" value="TreeGrafter"/>
</dbReference>
<dbReference type="Pfam" id="PF11887">
    <property type="entry name" value="Mce4_CUP1"/>
    <property type="match status" value="1"/>
</dbReference>
<dbReference type="PANTHER" id="PTHR33371:SF18">
    <property type="entry name" value="MCE-FAMILY PROTEIN MCE3C"/>
    <property type="match status" value="1"/>
</dbReference>
<feature type="domain" description="Mammalian cell entry C-terminal" evidence="3">
    <location>
        <begin position="131"/>
        <end position="309"/>
    </location>
</feature>
<organism evidence="4 5">
    <name type="scientific">Aeromicrobium erythreum</name>
    <dbReference type="NCBI Taxonomy" id="2041"/>
    <lineage>
        <taxon>Bacteria</taxon>
        <taxon>Bacillati</taxon>
        <taxon>Actinomycetota</taxon>
        <taxon>Actinomycetes</taxon>
        <taxon>Propionibacteriales</taxon>
        <taxon>Nocardioidaceae</taxon>
        <taxon>Aeromicrobium</taxon>
    </lineage>
</organism>
<dbReference type="KEGG" id="aer:AERYTH_01115"/>
<dbReference type="Pfam" id="PF02470">
    <property type="entry name" value="MlaD"/>
    <property type="match status" value="1"/>
</dbReference>
<dbReference type="OrthoDB" id="5241191at2"/>
<proteinExistence type="predicted"/>
<feature type="domain" description="Mce/MlaD" evidence="2">
    <location>
        <begin position="52"/>
        <end position="122"/>
    </location>
</feature>
<dbReference type="InterPro" id="IPR052336">
    <property type="entry name" value="MlaD_Phospholipid_Transporter"/>
</dbReference>
<gene>
    <name evidence="4" type="ORF">AERYTH_01115</name>
</gene>
<evidence type="ECO:0000259" key="2">
    <source>
        <dbReference type="Pfam" id="PF02470"/>
    </source>
</evidence>
<reference evidence="4 5" key="1">
    <citation type="journal article" date="1991" name="Int. J. Syst. Bacteriol.">
        <title>Description of the erythromycin-producing bacterium Arthrobacter sp. strain NRRL B-3381 as Aeromicrobium erythreum gen. nov., sp. nov.</title>
        <authorList>
            <person name="Miller E.S."/>
            <person name="Woese C.R."/>
            <person name="Brenner S."/>
        </authorList>
    </citation>
    <scope>NUCLEOTIDE SEQUENCE [LARGE SCALE GENOMIC DNA]</scope>
    <source>
        <strain evidence="4 5">AR18</strain>
    </source>
</reference>
<accession>A0A0U4CD81</accession>
<dbReference type="AlphaFoldDB" id="A0A0U4CD81"/>
<evidence type="ECO:0000313" key="5">
    <source>
        <dbReference type="Proteomes" id="UP000067689"/>
    </source>
</evidence>
<dbReference type="Proteomes" id="UP000067689">
    <property type="component" value="Chromosome"/>
</dbReference>
<dbReference type="PATRIC" id="fig|2041.4.peg.230"/>
<dbReference type="InterPro" id="IPR024516">
    <property type="entry name" value="Mce_C"/>
</dbReference>
<dbReference type="PANTHER" id="PTHR33371">
    <property type="entry name" value="INTERMEMBRANE PHOSPHOLIPID TRANSPORT SYSTEM BINDING PROTEIN MLAD-RELATED"/>
    <property type="match status" value="1"/>
</dbReference>
<evidence type="ECO:0000256" key="1">
    <source>
        <dbReference type="SAM" id="Phobius"/>
    </source>
</evidence>
<dbReference type="PRINTS" id="PR01782">
    <property type="entry name" value="MCEVIRFACTOR"/>
</dbReference>
<feature type="transmembrane region" description="Helical" evidence="1">
    <location>
        <begin position="20"/>
        <end position="38"/>
    </location>
</feature>
<keyword evidence="5" id="KW-1185">Reference proteome</keyword>
<evidence type="ECO:0000259" key="3">
    <source>
        <dbReference type="Pfam" id="PF11887"/>
    </source>
</evidence>
<sequence>MSPSRKARSFPTAFGERNRVWIAVVGLTVMAVVFLLAFNAQALPVVGGGATHQARFAEAGGLKPGNEVRVAGVKVGEVTGLDLDGASVLVTFRAKGVRIGPQSRAAIKVKTTLGQKFLAVDPLGAGELDGPIPLQRTSTPYDVNAAFSDLSDTIGAIDTDQLETSLDVLSDAFQDTPKAVRESVSGLTDLSRVIAKRDDELARLLKSTREVSGTLKDRNAEFAKLLQDGSALLDELAARRQTVQALLDGTKRLGTQLVGLVRDNEAQLRPALAKLDQVARILQANQGQLEASLRRLAPYYRTLASATGNGPWIDSYICGLFDSSGSPELRNDVVRDCKPRKGGGQ</sequence>
<dbReference type="NCBIfam" id="TIGR00996">
    <property type="entry name" value="Mtu_fam_mce"/>
    <property type="match status" value="1"/>
</dbReference>
<dbReference type="RefSeq" id="WP_067853521.1">
    <property type="nucleotide sequence ID" value="NZ_CP011502.1"/>
</dbReference>